<dbReference type="Pfam" id="PF14299">
    <property type="entry name" value="PP2"/>
    <property type="match status" value="1"/>
</dbReference>
<evidence type="ECO:0000313" key="2">
    <source>
        <dbReference type="EMBL" id="KQK01300.1"/>
    </source>
</evidence>
<dbReference type="ExpressionAtlas" id="A0A0Q3IM09">
    <property type="expression patterns" value="baseline"/>
</dbReference>
<sequence length="305" mass="34091">METPAAACEIDRLPEELLVHPSPASCEIARLPDDLLATIITLTSPRDACRAAAVSRAFRAAADSDDVWSRFLPRDLPRFVDSTEISLSMTPSSKKERFLRLSDHPALLLGRVTSMWLDKFTGGKCYTLSARALDISSAGDEPDNWRWTHADVLRDVKTGERNPWQDTEEDDSNYVAYMVFKLAGNGTGAHGLHFPYQEASVSVGGGESTWQLRACLDAYDDDGAFRVVPRNLVQRAYRDWPDRGTRDVYLPCKRADGWMELELGKFCSEEEGSDDDEVCVALTETKFLKPKGGLIVRSIEIRIKQ</sequence>
<dbReference type="Gene3D" id="1.20.1280.50">
    <property type="match status" value="1"/>
</dbReference>
<organism evidence="2">
    <name type="scientific">Brachypodium distachyon</name>
    <name type="common">Purple false brome</name>
    <name type="synonym">Trachynia distachya</name>
    <dbReference type="NCBI Taxonomy" id="15368"/>
    <lineage>
        <taxon>Eukaryota</taxon>
        <taxon>Viridiplantae</taxon>
        <taxon>Streptophyta</taxon>
        <taxon>Embryophyta</taxon>
        <taxon>Tracheophyta</taxon>
        <taxon>Spermatophyta</taxon>
        <taxon>Magnoliopsida</taxon>
        <taxon>Liliopsida</taxon>
        <taxon>Poales</taxon>
        <taxon>Poaceae</taxon>
        <taxon>BOP clade</taxon>
        <taxon>Pooideae</taxon>
        <taxon>Stipodae</taxon>
        <taxon>Brachypodieae</taxon>
        <taxon>Brachypodium</taxon>
    </lineage>
</organism>
<name>A0A0Q3IM09_BRADI</name>
<evidence type="ECO:0000259" key="1">
    <source>
        <dbReference type="PROSITE" id="PS50181"/>
    </source>
</evidence>
<dbReference type="EnsemblPlants" id="KQK01300">
    <property type="protein sequence ID" value="KQK01300"/>
    <property type="gene ID" value="BRADI_3g55012v3"/>
</dbReference>
<proteinExistence type="predicted"/>
<dbReference type="OrthoDB" id="690814at2759"/>
<dbReference type="InterPro" id="IPR025886">
    <property type="entry name" value="PP2-like"/>
</dbReference>
<protein>
    <recommendedName>
        <fullName evidence="1">F-box domain-containing protein</fullName>
    </recommendedName>
</protein>
<dbReference type="InterPro" id="IPR036047">
    <property type="entry name" value="F-box-like_dom_sf"/>
</dbReference>
<evidence type="ECO:0000313" key="3">
    <source>
        <dbReference type="EnsemblPlants" id="KQK01300"/>
    </source>
</evidence>
<dbReference type="Gramene" id="KQK01300">
    <property type="protein sequence ID" value="KQK01300"/>
    <property type="gene ID" value="BRADI_3g55012v3"/>
</dbReference>
<dbReference type="SMART" id="SM00256">
    <property type="entry name" value="FBOX"/>
    <property type="match status" value="1"/>
</dbReference>
<dbReference type="CDD" id="cd22162">
    <property type="entry name" value="F-box_AtSKIP3-like"/>
    <property type="match status" value="1"/>
</dbReference>
<reference evidence="2" key="2">
    <citation type="submission" date="2017-06" db="EMBL/GenBank/DDBJ databases">
        <title>WGS assembly of Brachypodium distachyon.</title>
        <authorList>
            <consortium name="The International Brachypodium Initiative"/>
            <person name="Lucas S."/>
            <person name="Harmon-Smith M."/>
            <person name="Lail K."/>
            <person name="Tice H."/>
            <person name="Grimwood J."/>
            <person name="Bruce D."/>
            <person name="Barry K."/>
            <person name="Shu S."/>
            <person name="Lindquist E."/>
            <person name="Wang M."/>
            <person name="Pitluck S."/>
            <person name="Vogel J.P."/>
            <person name="Garvin D.F."/>
            <person name="Mockler T.C."/>
            <person name="Schmutz J."/>
            <person name="Rokhsar D."/>
            <person name="Bevan M.W."/>
        </authorList>
    </citation>
    <scope>NUCLEOTIDE SEQUENCE</scope>
    <source>
        <strain evidence="2">Bd21</strain>
    </source>
</reference>
<accession>A0A0Q3IM09</accession>
<dbReference type="AlphaFoldDB" id="A0A0Q3IM09"/>
<dbReference type="EMBL" id="CM000882">
    <property type="protein sequence ID" value="KQK01300.1"/>
    <property type="molecule type" value="Genomic_DNA"/>
</dbReference>
<dbReference type="InterPro" id="IPR001810">
    <property type="entry name" value="F-box_dom"/>
</dbReference>
<dbReference type="Pfam" id="PF12937">
    <property type="entry name" value="F-box-like"/>
    <property type="match status" value="1"/>
</dbReference>
<dbReference type="STRING" id="15368.A0A0Q3IM09"/>
<reference evidence="2 3" key="1">
    <citation type="journal article" date="2010" name="Nature">
        <title>Genome sequencing and analysis of the model grass Brachypodium distachyon.</title>
        <authorList>
            <consortium name="International Brachypodium Initiative"/>
        </authorList>
    </citation>
    <scope>NUCLEOTIDE SEQUENCE [LARGE SCALE GENOMIC DNA]</scope>
    <source>
        <strain evidence="2 3">Bd21</strain>
    </source>
</reference>
<keyword evidence="4" id="KW-1185">Reference proteome</keyword>
<reference evidence="3" key="3">
    <citation type="submission" date="2018-08" db="UniProtKB">
        <authorList>
            <consortium name="EnsemblPlants"/>
        </authorList>
    </citation>
    <scope>IDENTIFICATION</scope>
    <source>
        <strain evidence="3">cv. Bd21</strain>
    </source>
</reference>
<dbReference type="PROSITE" id="PS50181">
    <property type="entry name" value="FBOX"/>
    <property type="match status" value="1"/>
</dbReference>
<feature type="domain" description="F-box" evidence="1">
    <location>
        <begin position="25"/>
        <end position="71"/>
    </location>
</feature>
<evidence type="ECO:0000313" key="4">
    <source>
        <dbReference type="Proteomes" id="UP000008810"/>
    </source>
</evidence>
<gene>
    <name evidence="3" type="primary">LOC112271705</name>
    <name evidence="2" type="ORF">BRADI_3g55012v3</name>
</gene>
<dbReference type="PANTHER" id="PTHR32278">
    <property type="entry name" value="F-BOX DOMAIN-CONTAINING PROTEIN"/>
    <property type="match status" value="1"/>
</dbReference>
<dbReference type="PANTHER" id="PTHR32278:SF142">
    <property type="entry name" value="OS02G0812600 PROTEIN"/>
    <property type="match status" value="1"/>
</dbReference>
<dbReference type="Proteomes" id="UP000008810">
    <property type="component" value="Chromosome 3"/>
</dbReference>
<dbReference type="SUPFAM" id="SSF81383">
    <property type="entry name" value="F-box domain"/>
    <property type="match status" value="1"/>
</dbReference>